<proteinExistence type="predicted"/>
<feature type="non-terminal residue" evidence="2">
    <location>
        <position position="884"/>
    </location>
</feature>
<organism evidence="2 3">
    <name type="scientific">Scytalidium lignicola</name>
    <name type="common">Hyphomycete</name>
    <dbReference type="NCBI Taxonomy" id="5539"/>
    <lineage>
        <taxon>Eukaryota</taxon>
        <taxon>Fungi</taxon>
        <taxon>Dikarya</taxon>
        <taxon>Ascomycota</taxon>
        <taxon>Pezizomycotina</taxon>
        <taxon>Leotiomycetes</taxon>
        <taxon>Leotiomycetes incertae sedis</taxon>
        <taxon>Scytalidium</taxon>
    </lineage>
</organism>
<dbReference type="Proteomes" id="UP000258309">
    <property type="component" value="Unassembled WGS sequence"/>
</dbReference>
<name>A0A3E2H0V0_SCYLI</name>
<reference evidence="2 3" key="1">
    <citation type="submission" date="2018-05" db="EMBL/GenBank/DDBJ databases">
        <title>Draft genome sequence of Scytalidium lignicola DSM 105466, a ubiquitous saprotrophic fungus.</title>
        <authorList>
            <person name="Buettner E."/>
            <person name="Gebauer A.M."/>
            <person name="Hofrichter M."/>
            <person name="Liers C."/>
            <person name="Kellner H."/>
        </authorList>
    </citation>
    <scope>NUCLEOTIDE SEQUENCE [LARGE SCALE GENOMIC DNA]</scope>
    <source>
        <strain evidence="2 3">DSM 105466</strain>
    </source>
</reference>
<keyword evidence="3" id="KW-1185">Reference proteome</keyword>
<dbReference type="EMBL" id="NCSJ02000228">
    <property type="protein sequence ID" value="RFU27014.1"/>
    <property type="molecule type" value="Genomic_DNA"/>
</dbReference>
<feature type="region of interest" description="Disordered" evidence="1">
    <location>
        <begin position="55"/>
        <end position="134"/>
    </location>
</feature>
<comment type="caution">
    <text evidence="2">The sequence shown here is derived from an EMBL/GenBank/DDBJ whole genome shotgun (WGS) entry which is preliminary data.</text>
</comment>
<feature type="compositionally biased region" description="Low complexity" evidence="1">
    <location>
        <begin position="755"/>
        <end position="764"/>
    </location>
</feature>
<dbReference type="OMA" id="CGMHISR"/>
<evidence type="ECO:0000313" key="3">
    <source>
        <dbReference type="Proteomes" id="UP000258309"/>
    </source>
</evidence>
<feature type="compositionally biased region" description="Basic and acidic residues" evidence="1">
    <location>
        <begin position="55"/>
        <end position="64"/>
    </location>
</feature>
<feature type="compositionally biased region" description="Polar residues" evidence="1">
    <location>
        <begin position="724"/>
        <end position="735"/>
    </location>
</feature>
<dbReference type="AlphaFoldDB" id="A0A3E2H0V0"/>
<feature type="non-terminal residue" evidence="2">
    <location>
        <position position="1"/>
    </location>
</feature>
<gene>
    <name evidence="2" type="ORF">B7463_g9331</name>
</gene>
<feature type="region of interest" description="Disordered" evidence="1">
    <location>
        <begin position="724"/>
        <end position="767"/>
    </location>
</feature>
<sequence>MEVIPPHGFTPVRRRELQPPNWQFNGTKVRAWTAARCHRLLRPLTSRILVLNKEQSRSSSETHSHSNQNLETVRSLSAEDIYDPDDGSISGAEWTRPRKRVKRTYSGRHGRGSSIYQNNSKKRQAPKFTNPLVPGEISVPTPIINRTRGQELCCSPVCHPSLPDASQDIKRNHRTMAKGSRLKLAHSLQSIRKLSSGSRCNTYEGIYNGLENLLRDTAASPSSNSRQKGASPLFSMCLKAIPRYIAEEEALASEEAAKNGNKLALETSDIATEIYDELENHSSSGSGWDHLRIVTRMHGIHIIINAIQSGVFDERFGETLVTLCAHTDAIEEAEIIVSSILSNKTFPTPRTIYSRFSDDESTHPLAILSELAGQTGRTSYQYRHVTSLISNGSLPIIWVATKEFAPLWTDAIRSLCRDSIDVEAFRFMETVLTLLASYIHPSDGGDTSPTAGNDLSDATKQTFSSLLATLAAIIILTLESGNMAQYRNIATLLRGCWAEYEHSKALLSNHVCLLLAANLIASFANQTNEPEFIFVERILAELRQHKKGLAGQSTSYSSLVLFISQVARCCSKSTVDFGFRCLKTLHKWLEDSICGYNGDEAGVLYELMIDSAFTFAQQMPHQNHLNYAENLNRRFHGKVATLWQSPFSGKSHNVRTGFRWEEGISEWIATTPALMVDKIKCFENWAQEDESDHESLSQSPLDSVKGQQKLEQVVDKRKRTITLRQASLESNSQQRGLPLQCHDELPSSPGVDELSSSSTSYHAESSSKDSIAECSPYPLIRSSSQNWKSTIKTKHDRVQKAPRVRVRILQESTMDWQIFDESSNDGLISRTTLFQDDLTLSDITNTVPRYNQPYRKIVRLSRSAKLFGYKEGCIMEDSEDELCV</sequence>
<accession>A0A3E2H0V0</accession>
<feature type="compositionally biased region" description="Polar residues" evidence="1">
    <location>
        <begin position="696"/>
        <end position="710"/>
    </location>
</feature>
<dbReference type="OrthoDB" id="4159838at2759"/>
<protein>
    <submittedName>
        <fullName evidence="2">Uncharacterized protein</fullName>
    </submittedName>
</protein>
<evidence type="ECO:0000256" key="1">
    <source>
        <dbReference type="SAM" id="MobiDB-lite"/>
    </source>
</evidence>
<feature type="region of interest" description="Disordered" evidence="1">
    <location>
        <begin position="692"/>
        <end position="712"/>
    </location>
</feature>
<evidence type="ECO:0000313" key="2">
    <source>
        <dbReference type="EMBL" id="RFU27014.1"/>
    </source>
</evidence>
<feature type="compositionally biased region" description="Basic residues" evidence="1">
    <location>
        <begin position="97"/>
        <end position="111"/>
    </location>
</feature>